<dbReference type="PATRIC" id="fig|595434.4.peg.566"/>
<feature type="transmembrane region" description="Helical" evidence="1">
    <location>
        <begin position="429"/>
        <end position="449"/>
    </location>
</feature>
<feature type="transmembrane region" description="Helical" evidence="1">
    <location>
        <begin position="531"/>
        <end position="554"/>
    </location>
</feature>
<name>A0A0J1BLU8_RHOIS</name>
<feature type="transmembrane region" description="Helical" evidence="1">
    <location>
        <begin position="51"/>
        <end position="73"/>
    </location>
</feature>
<evidence type="ECO:0000256" key="1">
    <source>
        <dbReference type="SAM" id="Phobius"/>
    </source>
</evidence>
<accession>A0A0J1BLU8</accession>
<feature type="transmembrane region" description="Helical" evidence="1">
    <location>
        <begin position="287"/>
        <end position="319"/>
    </location>
</feature>
<sequence>MTGESTQTEEATSKQDFRLLVILAGWSTCLYGIIAILSWQFDFDSIPTDRPIVAVLCLFAVGFACYLGAIRIAWRPQSDPRTLQLIIGSAIVFRVVMLFSLPIQEVDIYRYLWDGAVSTAGVSPFRYSPQQVRLTESSPQEENALRRLAEMREEDPAIAEILHRVHFSELPTIYPPTSQAVFAAANLTTPSSSSLLTRLFVMKAWFIGFDLATLLVVIALLRQLALPTGLCVIYAWCPLLLKEVANSGHLDAIAVFLTTLSVYMFVRCLGCQAVPESGRRLIDPGRLSYAVLAGVVLAFAVGAKLYPIVLAPLILLALVRRRGWRFTLVPAATFIITTLALLSPIVPSQPATAGESQAHDPSLGVVTFLRRWEMNDFLFLIVIENLKPTAQRGPHETAWFTVIPESARESMVDSVSAQLNLAPAEVPFLISRAITATIFMIIAVTLAWRSTPQNPKSFCESAFLTIAWFWLLCPTLNPWYWTWALPLLPFTRSRVWLALSGLVFLYYLRFWLDAHFPTTAVLRSPYTGAAFFDFVVTWIEFGPWFVALAMGFLIRFHLKSTRASILPRRTRCQSH</sequence>
<comment type="caution">
    <text evidence="2">The sequence shown here is derived from an EMBL/GenBank/DDBJ whole genome shotgun (WGS) entry which is preliminary data.</text>
</comment>
<keyword evidence="3" id="KW-1185">Reference proteome</keyword>
<organism evidence="2 3">
    <name type="scientific">Rhodopirellula islandica</name>
    <dbReference type="NCBI Taxonomy" id="595434"/>
    <lineage>
        <taxon>Bacteria</taxon>
        <taxon>Pseudomonadati</taxon>
        <taxon>Planctomycetota</taxon>
        <taxon>Planctomycetia</taxon>
        <taxon>Pirellulales</taxon>
        <taxon>Pirellulaceae</taxon>
        <taxon>Rhodopirellula</taxon>
    </lineage>
</organism>
<keyword evidence="1" id="KW-0812">Transmembrane</keyword>
<keyword evidence="1" id="KW-0472">Membrane</keyword>
<dbReference type="OrthoDB" id="3362857at2"/>
<dbReference type="EMBL" id="LECT01000006">
    <property type="protein sequence ID" value="KLU07506.1"/>
    <property type="molecule type" value="Genomic_DNA"/>
</dbReference>
<gene>
    <name evidence="2" type="ORF">RISK_000584</name>
</gene>
<evidence type="ECO:0000313" key="3">
    <source>
        <dbReference type="Proteomes" id="UP000036367"/>
    </source>
</evidence>
<protein>
    <recommendedName>
        <fullName evidence="4">Transmembrane protein</fullName>
    </recommendedName>
</protein>
<feature type="transmembrane region" description="Helical" evidence="1">
    <location>
        <begin position="461"/>
        <end position="481"/>
    </location>
</feature>
<feature type="transmembrane region" description="Helical" evidence="1">
    <location>
        <begin position="20"/>
        <end position="39"/>
    </location>
</feature>
<evidence type="ECO:0000313" key="2">
    <source>
        <dbReference type="EMBL" id="KLU07506.1"/>
    </source>
</evidence>
<evidence type="ECO:0008006" key="4">
    <source>
        <dbReference type="Google" id="ProtNLM"/>
    </source>
</evidence>
<dbReference type="STRING" id="595434.RISK_000584"/>
<feature type="transmembrane region" description="Helical" evidence="1">
    <location>
        <begin position="493"/>
        <end position="510"/>
    </location>
</feature>
<reference evidence="2" key="1">
    <citation type="submission" date="2015-05" db="EMBL/GenBank/DDBJ databases">
        <title>Permanent draft genome of Rhodopirellula islandicus K833.</title>
        <authorList>
            <person name="Kizina J."/>
            <person name="Richter M."/>
            <person name="Glockner F.O."/>
            <person name="Harder J."/>
        </authorList>
    </citation>
    <scope>NUCLEOTIDE SEQUENCE [LARGE SCALE GENOMIC DNA]</scope>
    <source>
        <strain evidence="2">K833</strain>
    </source>
</reference>
<dbReference type="Proteomes" id="UP000036367">
    <property type="component" value="Unassembled WGS sequence"/>
</dbReference>
<feature type="transmembrane region" description="Helical" evidence="1">
    <location>
        <begin position="253"/>
        <end position="275"/>
    </location>
</feature>
<dbReference type="AlphaFoldDB" id="A0A0J1BLU8"/>
<feature type="transmembrane region" description="Helical" evidence="1">
    <location>
        <begin position="326"/>
        <end position="346"/>
    </location>
</feature>
<proteinExistence type="predicted"/>
<keyword evidence="1" id="KW-1133">Transmembrane helix</keyword>
<feature type="transmembrane region" description="Helical" evidence="1">
    <location>
        <begin position="200"/>
        <end position="218"/>
    </location>
</feature>
<dbReference type="RefSeq" id="WP_053061024.1">
    <property type="nucleotide sequence ID" value="NZ_LECT01000006.1"/>
</dbReference>